<evidence type="ECO:0000256" key="5">
    <source>
        <dbReference type="ARBA" id="ARBA00023027"/>
    </source>
</evidence>
<dbReference type="InterPro" id="IPR036188">
    <property type="entry name" value="FAD/NAD-bd_sf"/>
</dbReference>
<keyword evidence="4 11" id="KW-0560">Oxidoreductase</keyword>
<dbReference type="Gene3D" id="3.30.390.30">
    <property type="match status" value="1"/>
</dbReference>
<protein>
    <submittedName>
        <fullName evidence="14">Mycothione reductase</fullName>
    </submittedName>
</protein>
<keyword evidence="2 11" id="KW-0285">Flavoprotein</keyword>
<dbReference type="Pfam" id="PF07992">
    <property type="entry name" value="Pyr_redox_2"/>
    <property type="match status" value="1"/>
</dbReference>
<reference evidence="14 15" key="1">
    <citation type="journal article" date="2019" name="Emerg. Microbes Infect.">
        <title>Comprehensive subspecies identification of 175 nontuberculous mycobacteria species based on 7547 genomic profiles.</title>
        <authorList>
            <person name="Matsumoto Y."/>
            <person name="Kinjo T."/>
            <person name="Motooka D."/>
            <person name="Nabeya D."/>
            <person name="Jung N."/>
            <person name="Uechi K."/>
            <person name="Horii T."/>
            <person name="Iida T."/>
            <person name="Fujita J."/>
            <person name="Nakamura S."/>
        </authorList>
    </citation>
    <scope>NUCLEOTIDE SEQUENCE [LARGE SCALE GENOMIC DNA]</scope>
    <source>
        <strain evidence="14 15">JCM 12143</strain>
    </source>
</reference>
<dbReference type="PROSITE" id="PS00076">
    <property type="entry name" value="PYRIDINE_REDOX_1"/>
    <property type="match status" value="1"/>
</dbReference>
<feature type="binding site" evidence="9">
    <location>
        <position position="305"/>
    </location>
    <ligand>
        <name>NAD(+)</name>
        <dbReference type="ChEBI" id="CHEBI:57540"/>
    </ligand>
</feature>
<dbReference type="InterPro" id="IPR004099">
    <property type="entry name" value="Pyr_nucl-diS_OxRdtase_dimer"/>
</dbReference>
<evidence type="ECO:0000256" key="11">
    <source>
        <dbReference type="RuleBase" id="RU003691"/>
    </source>
</evidence>
<evidence type="ECO:0000256" key="4">
    <source>
        <dbReference type="ARBA" id="ARBA00023002"/>
    </source>
</evidence>
<keyword evidence="5 9" id="KW-0520">NAD</keyword>
<dbReference type="SUPFAM" id="SSF51905">
    <property type="entry name" value="FAD/NAD(P)-binding domain"/>
    <property type="match status" value="1"/>
</dbReference>
<feature type="domain" description="FAD/NAD(P)-binding" evidence="13">
    <location>
        <begin position="4"/>
        <end position="319"/>
    </location>
</feature>
<comment type="similarity">
    <text evidence="1 11">Belongs to the class-I pyridine nucleotide-disulfide oxidoreductase family.</text>
</comment>
<organism evidence="14 15">
    <name type="scientific">Mycolicibacter terrae</name>
    <dbReference type="NCBI Taxonomy" id="1788"/>
    <lineage>
        <taxon>Bacteria</taxon>
        <taxon>Bacillati</taxon>
        <taxon>Actinomycetota</taxon>
        <taxon>Actinomycetes</taxon>
        <taxon>Mycobacteriales</taxon>
        <taxon>Mycobacteriaceae</taxon>
        <taxon>Mycolicibacter</taxon>
    </lineage>
</organism>
<dbReference type="InterPro" id="IPR012999">
    <property type="entry name" value="Pyr_OxRdtase_I_AS"/>
</dbReference>
<dbReference type="PANTHER" id="PTHR22912">
    <property type="entry name" value="DISULFIDE OXIDOREDUCTASE"/>
    <property type="match status" value="1"/>
</dbReference>
<keyword evidence="3 9" id="KW-0274">FAD</keyword>
<dbReference type="PRINTS" id="PR00368">
    <property type="entry name" value="FADPNR"/>
</dbReference>
<dbReference type="RefSeq" id="WP_085260999.1">
    <property type="nucleotide sequence ID" value="NZ_AP022564.1"/>
</dbReference>
<dbReference type="InterPro" id="IPR017817">
    <property type="entry name" value="Mycothione_reductase"/>
</dbReference>
<keyword evidence="15" id="KW-1185">Reference proteome</keyword>
<evidence type="ECO:0000256" key="9">
    <source>
        <dbReference type="PIRSR" id="PIRSR000350-3"/>
    </source>
</evidence>
<evidence type="ECO:0000313" key="14">
    <source>
        <dbReference type="EMBL" id="BBX22121.1"/>
    </source>
</evidence>
<evidence type="ECO:0000256" key="7">
    <source>
        <dbReference type="ARBA" id="ARBA00023284"/>
    </source>
</evidence>
<feature type="active site" description="Proton acceptor" evidence="8">
    <location>
        <position position="444"/>
    </location>
</feature>
<keyword evidence="6" id="KW-1015">Disulfide bond</keyword>
<name>A0AAD1MGX6_9MYCO</name>
<feature type="binding site" evidence="9">
    <location>
        <position position="115"/>
    </location>
    <ligand>
        <name>FAD</name>
        <dbReference type="ChEBI" id="CHEBI:57692"/>
    </ligand>
</feature>
<dbReference type="AlphaFoldDB" id="A0AAD1MGX6"/>
<comment type="cofactor">
    <cofactor evidence="9">
        <name>FAD</name>
        <dbReference type="ChEBI" id="CHEBI:57692"/>
    </cofactor>
    <text evidence="9">Binds 1 FAD per subunit.</text>
</comment>
<dbReference type="GO" id="GO:0050660">
    <property type="term" value="F:flavin adenine dinucleotide binding"/>
    <property type="evidence" value="ECO:0007669"/>
    <property type="project" value="TreeGrafter"/>
</dbReference>
<keyword evidence="9" id="KW-0547">Nucleotide-binding</keyword>
<dbReference type="PIRSF" id="PIRSF000350">
    <property type="entry name" value="Mercury_reductase_MerA"/>
    <property type="match status" value="1"/>
</dbReference>
<gene>
    <name evidence="14" type="primary">mtr</name>
    <name evidence="14" type="ORF">MTER_15320</name>
</gene>
<keyword evidence="7 11" id="KW-0676">Redox-active center</keyword>
<dbReference type="PANTHER" id="PTHR22912:SF217">
    <property type="entry name" value="DIHYDROLIPOYL DEHYDROGENASE"/>
    <property type="match status" value="1"/>
</dbReference>
<dbReference type="PRINTS" id="PR00411">
    <property type="entry name" value="PNDRDTASEI"/>
</dbReference>
<dbReference type="GO" id="GO:0004148">
    <property type="term" value="F:dihydrolipoyl dehydrogenase (NADH) activity"/>
    <property type="evidence" value="ECO:0007669"/>
    <property type="project" value="TreeGrafter"/>
</dbReference>
<feature type="domain" description="Pyridine nucleotide-disulphide oxidoreductase dimerisation" evidence="12">
    <location>
        <begin position="345"/>
        <end position="454"/>
    </location>
</feature>
<proteinExistence type="inferred from homology"/>
<accession>A0AAD1MGX6</accession>
<dbReference type="Pfam" id="PF02852">
    <property type="entry name" value="Pyr_redox_dim"/>
    <property type="match status" value="1"/>
</dbReference>
<feature type="binding site" evidence="9">
    <location>
        <position position="265"/>
    </location>
    <ligand>
        <name>NAD(+)</name>
        <dbReference type="ChEBI" id="CHEBI:57540"/>
    </ligand>
</feature>
<sequence>MESYDLAIIGTGSGNSILDERYADKRVAICEQGTFGGTCLNVGCIPTKMFVYAAEVAQTVTEAARYGVDARIERVRWADIVSRVFGRIDPIAAGGEEYRRSLPGIDVYAEHTGFGPTGSDGKYVLRTTAGEEFTATKVVIAAGARTWIPPVIAESGVHYYTSDDVMRIPELPEHLVIVGGGFVAAEFAHVFSALGVRVTVVIRSQTMMRHCDETVAQRYTELAARKWDLRARREVTGARNVGSGVELQLDDGSLVRADALLVATGRVPNGDRLDAEQAGVDVVNGRVVVDKYQRTSAPGVFALGDVSSPYELKHVANHEARVVQHNLLCDWDDTASMRATDHRYVPFAVFTDPQIAAVGLSETQAVAQGFDISVKVQDYGDVAYGWAMEDTTGFVKLIAERGSGRLLGAHIMGHQASSIIQPLIQAMSFGLTAPEMARGQYWIHPALPEVVENALLGLK</sequence>
<dbReference type="InterPro" id="IPR001100">
    <property type="entry name" value="Pyr_nuc-diS_OxRdtase"/>
</dbReference>
<dbReference type="Proteomes" id="UP000467636">
    <property type="component" value="Chromosome"/>
</dbReference>
<evidence type="ECO:0000256" key="10">
    <source>
        <dbReference type="PIRSR" id="PIRSR000350-4"/>
    </source>
</evidence>
<feature type="disulfide bond" description="Redox-active" evidence="10">
    <location>
        <begin position="39"/>
        <end position="44"/>
    </location>
</feature>
<dbReference type="NCBIfam" id="NF005884">
    <property type="entry name" value="PRK07846.1"/>
    <property type="match status" value="1"/>
</dbReference>
<dbReference type="InterPro" id="IPR016156">
    <property type="entry name" value="FAD/NAD-linked_Rdtase_dimer_sf"/>
</dbReference>
<evidence type="ECO:0000259" key="12">
    <source>
        <dbReference type="Pfam" id="PF02852"/>
    </source>
</evidence>
<dbReference type="Gene3D" id="3.50.50.60">
    <property type="entry name" value="FAD/NAD(P)-binding domain"/>
    <property type="match status" value="2"/>
</dbReference>
<dbReference type="GO" id="GO:0006103">
    <property type="term" value="P:2-oxoglutarate metabolic process"/>
    <property type="evidence" value="ECO:0007669"/>
    <property type="project" value="TreeGrafter"/>
</dbReference>
<dbReference type="EMBL" id="AP022564">
    <property type="protein sequence ID" value="BBX22121.1"/>
    <property type="molecule type" value="Genomic_DNA"/>
</dbReference>
<feature type="binding site" evidence="9">
    <location>
        <begin position="179"/>
        <end position="186"/>
    </location>
    <ligand>
        <name>NAD(+)</name>
        <dbReference type="ChEBI" id="CHEBI:57540"/>
    </ligand>
</feature>
<dbReference type="NCBIfam" id="TIGR03452">
    <property type="entry name" value="mycothione_red"/>
    <property type="match status" value="1"/>
</dbReference>
<dbReference type="InterPro" id="IPR023753">
    <property type="entry name" value="FAD/NAD-binding_dom"/>
</dbReference>
<feature type="binding site" evidence="9">
    <location>
        <position position="48"/>
    </location>
    <ligand>
        <name>FAD</name>
        <dbReference type="ChEBI" id="CHEBI:57692"/>
    </ligand>
</feature>
<evidence type="ECO:0000256" key="2">
    <source>
        <dbReference type="ARBA" id="ARBA00022630"/>
    </source>
</evidence>
<evidence type="ECO:0000256" key="3">
    <source>
        <dbReference type="ARBA" id="ARBA00022827"/>
    </source>
</evidence>
<dbReference type="SUPFAM" id="SSF55424">
    <property type="entry name" value="FAD/NAD-linked reductases, dimerisation (C-terminal) domain"/>
    <property type="match status" value="1"/>
</dbReference>
<evidence type="ECO:0000313" key="15">
    <source>
        <dbReference type="Proteomes" id="UP000467636"/>
    </source>
</evidence>
<dbReference type="InterPro" id="IPR050151">
    <property type="entry name" value="Class-I_Pyr_Nuc-Dis_Oxidored"/>
</dbReference>
<evidence type="ECO:0000259" key="13">
    <source>
        <dbReference type="Pfam" id="PF07992"/>
    </source>
</evidence>
<evidence type="ECO:0000256" key="8">
    <source>
        <dbReference type="PIRSR" id="PIRSR000350-2"/>
    </source>
</evidence>
<evidence type="ECO:0000256" key="6">
    <source>
        <dbReference type="ARBA" id="ARBA00023157"/>
    </source>
</evidence>
<evidence type="ECO:0000256" key="1">
    <source>
        <dbReference type="ARBA" id="ARBA00007532"/>
    </source>
</evidence>